<evidence type="ECO:0000313" key="13">
    <source>
        <dbReference type="EMBL" id="KAK7281268.1"/>
    </source>
</evidence>
<dbReference type="PANTHER" id="PTHR32468">
    <property type="entry name" value="CATION/H + ANTIPORTER"/>
    <property type="match status" value="1"/>
</dbReference>
<evidence type="ECO:0000256" key="10">
    <source>
        <dbReference type="SAM" id="Phobius"/>
    </source>
</evidence>
<evidence type="ECO:0000256" key="2">
    <source>
        <dbReference type="ARBA" id="ARBA00022448"/>
    </source>
</evidence>
<feature type="transmembrane region" description="Helical" evidence="10">
    <location>
        <begin position="63"/>
        <end position="84"/>
    </location>
</feature>
<evidence type="ECO:0000256" key="1">
    <source>
        <dbReference type="ARBA" id="ARBA00004141"/>
    </source>
</evidence>
<keyword evidence="14" id="KW-1185">Reference proteome</keyword>
<dbReference type="GO" id="GO:0006813">
    <property type="term" value="P:potassium ion transport"/>
    <property type="evidence" value="ECO:0007669"/>
    <property type="project" value="UniProtKB-KW"/>
</dbReference>
<comment type="subcellular location">
    <subcellularLocation>
        <location evidence="1">Membrane</location>
        <topology evidence="1">Multi-pass membrane protein</topology>
    </subcellularLocation>
</comment>
<feature type="transmembrane region" description="Helical" evidence="10">
    <location>
        <begin position="195"/>
        <end position="216"/>
    </location>
</feature>
<evidence type="ECO:0000259" key="11">
    <source>
        <dbReference type="Pfam" id="PF00999"/>
    </source>
</evidence>
<dbReference type="Proteomes" id="UP001372338">
    <property type="component" value="Unassembled WGS sequence"/>
</dbReference>
<feature type="domain" description="Cation/H(+) antiporter C-terminal" evidence="12">
    <location>
        <begin position="558"/>
        <end position="714"/>
    </location>
</feature>
<evidence type="ECO:0000259" key="12">
    <source>
        <dbReference type="Pfam" id="PF23259"/>
    </source>
</evidence>
<dbReference type="PANTHER" id="PTHR32468:SF108">
    <property type="entry name" value="CATION_H(+) ANTIPORTER 15-LIKE"/>
    <property type="match status" value="1"/>
</dbReference>
<dbReference type="InterPro" id="IPR050794">
    <property type="entry name" value="CPA2_transporter"/>
</dbReference>
<keyword evidence="2" id="KW-0813">Transport</keyword>
<reference evidence="13 14" key="1">
    <citation type="submission" date="2024-01" db="EMBL/GenBank/DDBJ databases">
        <title>The genomes of 5 underutilized Papilionoideae crops provide insights into root nodulation and disease resistanc.</title>
        <authorList>
            <person name="Yuan L."/>
        </authorList>
    </citation>
    <scope>NUCLEOTIDE SEQUENCE [LARGE SCALE GENOMIC DNA]</scope>
    <source>
        <strain evidence="13">ZHUSHIDOU_FW_LH</strain>
        <tissue evidence="13">Leaf</tissue>
    </source>
</reference>
<dbReference type="InterPro" id="IPR057290">
    <property type="entry name" value="CHX17_C"/>
</dbReference>
<dbReference type="GO" id="GO:0016020">
    <property type="term" value="C:membrane"/>
    <property type="evidence" value="ECO:0007669"/>
    <property type="project" value="UniProtKB-SubCell"/>
</dbReference>
<keyword evidence="5" id="KW-0630">Potassium</keyword>
<evidence type="ECO:0000256" key="8">
    <source>
        <dbReference type="ARBA" id="ARBA00023136"/>
    </source>
</evidence>
<dbReference type="Pfam" id="PF00999">
    <property type="entry name" value="Na_H_Exchanger"/>
    <property type="match status" value="1"/>
</dbReference>
<dbReference type="GO" id="GO:1902600">
    <property type="term" value="P:proton transmembrane transport"/>
    <property type="evidence" value="ECO:0007669"/>
    <property type="project" value="InterPro"/>
</dbReference>
<comment type="caution">
    <text evidence="13">The sequence shown here is derived from an EMBL/GenBank/DDBJ whole genome shotgun (WGS) entry which is preliminary data.</text>
</comment>
<dbReference type="Gene3D" id="1.20.1530.20">
    <property type="match status" value="1"/>
</dbReference>
<feature type="transmembrane region" description="Helical" evidence="10">
    <location>
        <begin position="274"/>
        <end position="297"/>
    </location>
</feature>
<feature type="transmembrane region" description="Helical" evidence="10">
    <location>
        <begin position="157"/>
        <end position="175"/>
    </location>
</feature>
<gene>
    <name evidence="13" type="ORF">RIF29_09092</name>
</gene>
<keyword evidence="6 10" id="KW-1133">Transmembrane helix</keyword>
<evidence type="ECO:0000256" key="5">
    <source>
        <dbReference type="ARBA" id="ARBA00022958"/>
    </source>
</evidence>
<accession>A0AAN9FZ87</accession>
<dbReference type="GO" id="GO:0006885">
    <property type="term" value="P:regulation of pH"/>
    <property type="evidence" value="ECO:0007669"/>
    <property type="project" value="TreeGrafter"/>
</dbReference>
<evidence type="ECO:0000256" key="6">
    <source>
        <dbReference type="ARBA" id="ARBA00022989"/>
    </source>
</evidence>
<dbReference type="GO" id="GO:0015297">
    <property type="term" value="F:antiporter activity"/>
    <property type="evidence" value="ECO:0007669"/>
    <property type="project" value="InterPro"/>
</dbReference>
<keyword evidence="4 10" id="KW-0812">Transmembrane</keyword>
<dbReference type="InterPro" id="IPR038770">
    <property type="entry name" value="Na+/solute_symporter_sf"/>
</dbReference>
<evidence type="ECO:0000256" key="3">
    <source>
        <dbReference type="ARBA" id="ARBA00022538"/>
    </source>
</evidence>
<dbReference type="AlphaFoldDB" id="A0AAN9FZ87"/>
<feature type="transmembrane region" description="Helical" evidence="10">
    <location>
        <begin position="30"/>
        <end position="51"/>
    </location>
</feature>
<dbReference type="EMBL" id="JAYWIO010000002">
    <property type="protein sequence ID" value="KAK7281268.1"/>
    <property type="molecule type" value="Genomic_DNA"/>
</dbReference>
<feature type="domain" description="Cation/H+ exchanger transmembrane" evidence="11">
    <location>
        <begin position="4"/>
        <end position="356"/>
    </location>
</feature>
<organism evidence="13 14">
    <name type="scientific">Crotalaria pallida</name>
    <name type="common">Smooth rattlebox</name>
    <name type="synonym">Crotalaria striata</name>
    <dbReference type="NCBI Taxonomy" id="3830"/>
    <lineage>
        <taxon>Eukaryota</taxon>
        <taxon>Viridiplantae</taxon>
        <taxon>Streptophyta</taxon>
        <taxon>Embryophyta</taxon>
        <taxon>Tracheophyta</taxon>
        <taxon>Spermatophyta</taxon>
        <taxon>Magnoliopsida</taxon>
        <taxon>eudicotyledons</taxon>
        <taxon>Gunneridae</taxon>
        <taxon>Pentapetalae</taxon>
        <taxon>rosids</taxon>
        <taxon>fabids</taxon>
        <taxon>Fabales</taxon>
        <taxon>Fabaceae</taxon>
        <taxon>Papilionoideae</taxon>
        <taxon>50 kb inversion clade</taxon>
        <taxon>genistoids sensu lato</taxon>
        <taxon>core genistoids</taxon>
        <taxon>Crotalarieae</taxon>
        <taxon>Crotalaria</taxon>
    </lineage>
</organism>
<keyword evidence="8 10" id="KW-0472">Membrane</keyword>
<evidence type="ECO:0000256" key="7">
    <source>
        <dbReference type="ARBA" id="ARBA00023065"/>
    </source>
</evidence>
<evidence type="ECO:0000256" key="9">
    <source>
        <dbReference type="ARBA" id="ARBA00038341"/>
    </source>
</evidence>
<keyword evidence="3" id="KW-0633">Potassium transport</keyword>
<name>A0AAN9FZ87_CROPI</name>
<keyword evidence="7" id="KW-0406">Ion transport</keyword>
<evidence type="ECO:0000313" key="14">
    <source>
        <dbReference type="Proteomes" id="UP001372338"/>
    </source>
</evidence>
<feature type="transmembrane region" description="Helical" evidence="10">
    <location>
        <begin position="342"/>
        <end position="361"/>
    </location>
</feature>
<feature type="transmembrane region" description="Helical" evidence="10">
    <location>
        <begin position="309"/>
        <end position="330"/>
    </location>
</feature>
<dbReference type="InterPro" id="IPR006153">
    <property type="entry name" value="Cation/H_exchanger_TM"/>
</dbReference>
<sequence>MKQAGILLGPSFLGINSTLFRTVFPGKQASLLQILGNLSVAIFAFTLTMRMDIISTLRGAKRCWQFGVISSFTSYIAIETLISLHKPIGKVNNSDAINILTTVITISSVISVTHALQELNLFTSELGQIAMSSSMISEIMQYVAISLQFQSLKDQEIFGFVIGLPAFMLLSIFVIRPTMKMIVQRTPLGQPLKEIYVVMILMGALVTAAIGEHFGAPIGLGPMMYGLVMPNGPPLATTITEKSEVMLNNFFMPFFYTHIGMKTNFKLLIKNWKAVIQFQCVLFVAFLIKVVACVLIAPTNNIRPKHGMALGLILSMKGLLELIICSRLRIVQTIDDQVFSQMVLFVVLMASICAPLIKVLYKHHPRVLKSPGIHEGQVRMIQNTPENTEFNIVSCLYNDGNVHSMIALLEACNPCQESPMRVHAIHLVELSGKFAPILIPVNNKNIKSLSINYPNTNAIFHAFENFSNNSSGPVTILSYVNVAPYNSMHEAVCNLVDDNSVPFLIIPFHENDQSLGTLTAPFIHDLNTNFLATVRCTVGILVDKYSRICMSISKLCFDVGIFFIGGIDDREALTMGIRMLERSNIKISLLRFVMNENANSSNRQGQMLTEYKKETEIMLDESLVDEFKGKKYKNDNVFYHEVVVEDCIQLMEAILRVTDKNYDLVMVGKRHNIGDLTDKEMSNFMDHAEQLGIIGDMLTSIEFCNGVVPVLVFQCGDQNVKQIEGLASS</sequence>
<proteinExistence type="inferred from homology"/>
<evidence type="ECO:0000256" key="4">
    <source>
        <dbReference type="ARBA" id="ARBA00022692"/>
    </source>
</evidence>
<dbReference type="Pfam" id="PF23259">
    <property type="entry name" value="CHX17_C"/>
    <property type="match status" value="1"/>
</dbReference>
<dbReference type="GO" id="GO:0012505">
    <property type="term" value="C:endomembrane system"/>
    <property type="evidence" value="ECO:0007669"/>
    <property type="project" value="TreeGrafter"/>
</dbReference>
<comment type="similarity">
    <text evidence="9">Belongs to the monovalent cation:proton antiporter 2 (CPA2) transporter (TC 2.A.37) family. CHX (TC 2.A.37.4) subfamily.</text>
</comment>
<evidence type="ECO:0008006" key="15">
    <source>
        <dbReference type="Google" id="ProtNLM"/>
    </source>
</evidence>
<protein>
    <recommendedName>
        <fullName evidence="15">Cation/H+ exchanger domain-containing protein</fullName>
    </recommendedName>
</protein>